<feature type="transmembrane region" description="Helical" evidence="1">
    <location>
        <begin position="107"/>
        <end position="128"/>
    </location>
</feature>
<name>E6UL62_RUMA7</name>
<evidence type="ECO:0000313" key="2">
    <source>
        <dbReference type="EMBL" id="ADU24408.1"/>
    </source>
</evidence>
<dbReference type="RefSeq" id="WP_013483945.1">
    <property type="nucleotide sequence ID" value="NC_014825.1"/>
</dbReference>
<evidence type="ECO:0000256" key="1">
    <source>
        <dbReference type="SAM" id="Phobius"/>
    </source>
</evidence>
<gene>
    <name evidence="2" type="ordered locus">Rumal_3985</name>
</gene>
<proteinExistence type="predicted"/>
<keyword evidence="2" id="KW-0614">Plasmid</keyword>
<dbReference type="EMBL" id="CP002405">
    <property type="protein sequence ID" value="ADU24408.1"/>
    <property type="molecule type" value="Genomic_DNA"/>
</dbReference>
<dbReference type="HOGENOM" id="CLU_1676558_0_0_9"/>
<keyword evidence="1" id="KW-1133">Transmembrane helix</keyword>
<dbReference type="KEGG" id="ral:Rumal_3985"/>
<dbReference type="Proteomes" id="UP000006919">
    <property type="component" value="Plasmid pRUMAL02"/>
</dbReference>
<accession>E6UL62</accession>
<organism evidence="2 3">
    <name type="scientific">Ruminococcus albus (strain ATCC 27210 / DSM 20455 / JCM 14654 / NCDO 2250 / 7)</name>
    <dbReference type="NCBI Taxonomy" id="697329"/>
    <lineage>
        <taxon>Bacteria</taxon>
        <taxon>Bacillati</taxon>
        <taxon>Bacillota</taxon>
        <taxon>Clostridia</taxon>
        <taxon>Eubacteriales</taxon>
        <taxon>Oscillospiraceae</taxon>
        <taxon>Ruminococcus</taxon>
    </lineage>
</organism>
<keyword evidence="1" id="KW-0812">Transmembrane</keyword>
<sequence>MLDLRRSMKLAIGFGLAGAVQLPLFYEIYANVSTSVGMFFVICWVIFVGVKFSSLTFKEALIGITCNIAYSGVFGFICALAIHPVVMKMLINRSVYFQLDIKAKLNYIGVCFLLFLGMYLIWAGRFAMRKAIEKFRSNSEKAGEYIENAFNDKEDGQ</sequence>
<feature type="transmembrane region" description="Helical" evidence="1">
    <location>
        <begin position="62"/>
        <end position="87"/>
    </location>
</feature>
<geneLocation type="plasmid" evidence="2 3">
    <name>pRUMAL02</name>
</geneLocation>
<dbReference type="AlphaFoldDB" id="E6UL62"/>
<evidence type="ECO:0000313" key="3">
    <source>
        <dbReference type="Proteomes" id="UP000006919"/>
    </source>
</evidence>
<feature type="transmembrane region" description="Helical" evidence="1">
    <location>
        <begin position="32"/>
        <end position="50"/>
    </location>
</feature>
<reference evidence="3" key="1">
    <citation type="journal article" date="2011" name="J. Bacteriol.">
        <title>Complete genome of the cellulolytic ruminal bacterium Ruminococcus albus 7.</title>
        <authorList>
            <person name="Suen G."/>
            <person name="Stevenson D.M."/>
            <person name="Bruce D.C."/>
            <person name="Chertkov O."/>
            <person name="Copeland A."/>
            <person name="Cheng J.F."/>
            <person name="Detter C."/>
            <person name="Detter J.C."/>
            <person name="Goodwin L.A."/>
            <person name="Han C.S."/>
            <person name="Hauser L.J."/>
            <person name="Ivanova N.N."/>
            <person name="Kyrpides N.C."/>
            <person name="Land M.L."/>
            <person name="Lapidus A."/>
            <person name="Lucas S."/>
            <person name="Ovchinnikova G."/>
            <person name="Pitluck S."/>
            <person name="Tapia R."/>
            <person name="Woyke T."/>
            <person name="Boyum J."/>
            <person name="Mead D."/>
            <person name="Weimer P.J."/>
        </authorList>
    </citation>
    <scope>NUCLEOTIDE SEQUENCE [LARGE SCALE GENOMIC DNA]</scope>
    <source>
        <strain evidence="3">ATCC 27210 / DSM 20455 / JCM 14654 / NCDO 2250 / 7</strain>
        <plasmid evidence="3">pRUMAL02</plasmid>
    </source>
</reference>
<protein>
    <submittedName>
        <fullName evidence="2">Uncharacterized protein</fullName>
    </submittedName>
</protein>
<keyword evidence="1" id="KW-0472">Membrane</keyword>